<feature type="transmembrane region" description="Helical" evidence="2">
    <location>
        <begin position="232"/>
        <end position="249"/>
    </location>
</feature>
<protein>
    <submittedName>
        <fullName evidence="3">HpsJ family protein</fullName>
    </submittedName>
</protein>
<evidence type="ECO:0000313" key="4">
    <source>
        <dbReference type="Proteomes" id="UP001232992"/>
    </source>
</evidence>
<dbReference type="Proteomes" id="UP001232992">
    <property type="component" value="Unassembled WGS sequence"/>
</dbReference>
<feature type="region of interest" description="Disordered" evidence="1">
    <location>
        <begin position="1"/>
        <end position="20"/>
    </location>
</feature>
<dbReference type="EMBL" id="JAQOSQ010000001">
    <property type="protein sequence ID" value="MDJ1181954.1"/>
    <property type="molecule type" value="Genomic_DNA"/>
</dbReference>
<proteinExistence type="predicted"/>
<evidence type="ECO:0000313" key="3">
    <source>
        <dbReference type="EMBL" id="MDJ1181954.1"/>
    </source>
</evidence>
<comment type="caution">
    <text evidence="3">The sequence shown here is derived from an EMBL/GenBank/DDBJ whole genome shotgun (WGS) entry which is preliminary data.</text>
</comment>
<keyword evidence="4" id="KW-1185">Reference proteome</keyword>
<feature type="transmembrane region" description="Helical" evidence="2">
    <location>
        <begin position="42"/>
        <end position="65"/>
    </location>
</feature>
<reference evidence="3 4" key="1">
    <citation type="submission" date="2023-01" db="EMBL/GenBank/DDBJ databases">
        <title>Novel diversity within Roseofilum (Cyanobacteria; Desertifilaceae) from marine benthic mats with descriptions of four novel species.</title>
        <authorList>
            <person name="Wang Y."/>
            <person name="Berthold D.E."/>
            <person name="Hu J."/>
            <person name="Lefler F.W."/>
            <person name="Laughinghouse H.D. IV."/>
        </authorList>
    </citation>
    <scope>NUCLEOTIDE SEQUENCE [LARGE SCALE GENOMIC DNA]</scope>
    <source>
        <strain evidence="3 4">BLCC-M143</strain>
    </source>
</reference>
<dbReference type="InterPro" id="IPR047709">
    <property type="entry name" value="HpsJ-like"/>
</dbReference>
<keyword evidence="2" id="KW-1133">Transmembrane helix</keyword>
<name>A0ABT7BTV4_9CYAN</name>
<feature type="compositionally biased region" description="Polar residues" evidence="1">
    <location>
        <begin position="1"/>
        <end position="13"/>
    </location>
</feature>
<organism evidence="3 4">
    <name type="scientific">Roseofilum casamattae BLCC-M143</name>
    <dbReference type="NCBI Taxonomy" id="3022442"/>
    <lineage>
        <taxon>Bacteria</taxon>
        <taxon>Bacillati</taxon>
        <taxon>Cyanobacteriota</taxon>
        <taxon>Cyanophyceae</taxon>
        <taxon>Desertifilales</taxon>
        <taxon>Desertifilaceae</taxon>
        <taxon>Roseofilum</taxon>
        <taxon>Roseofilum casamattae</taxon>
    </lineage>
</organism>
<feature type="transmembrane region" description="Helical" evidence="2">
    <location>
        <begin position="115"/>
        <end position="134"/>
    </location>
</feature>
<evidence type="ECO:0000256" key="1">
    <source>
        <dbReference type="SAM" id="MobiDB-lite"/>
    </source>
</evidence>
<feature type="transmembrane region" description="Helical" evidence="2">
    <location>
        <begin position="85"/>
        <end position="103"/>
    </location>
</feature>
<evidence type="ECO:0000256" key="2">
    <source>
        <dbReference type="SAM" id="Phobius"/>
    </source>
</evidence>
<dbReference type="NCBIfam" id="NF038305">
    <property type="entry name" value="HpsJ_fam"/>
    <property type="match status" value="1"/>
</dbReference>
<keyword evidence="2" id="KW-0812">Transmembrane</keyword>
<gene>
    <name evidence="3" type="ORF">PMH09_01985</name>
</gene>
<keyword evidence="2" id="KW-0472">Membrane</keyword>
<accession>A0ABT7BTV4</accession>
<sequence>MLDQQPQSHTTSPKAPPQWFNHPMHPNDSGLFLSEAVFNRTLMLLPVMGYTLLLFALIDSLVLFIPLHPSDPIWILDTLAQSVERSWVTLFGLVLVFYGRLGYADRWELQLWSALSRMALLLGTCYLLALPLGVQNAGRVYQLQQQQFNGDRSAQTERFAEINAYIDRSTSIADFGPVALQAFPEMALPMAETEAELAVKWQAELAKAKASSRARLDERQQRDRMALFKQSAKSNLGTLIAGIAFLWIWRKTRWARHLRHRHF</sequence>
<dbReference type="RefSeq" id="WP_283756603.1">
    <property type="nucleotide sequence ID" value="NZ_JAQOSQ010000001.1"/>
</dbReference>